<feature type="region of interest" description="Disordered" evidence="1">
    <location>
        <begin position="102"/>
        <end position="121"/>
    </location>
</feature>
<dbReference type="Pfam" id="PF02037">
    <property type="entry name" value="SAP"/>
    <property type="match status" value="1"/>
</dbReference>
<dbReference type="InterPro" id="IPR003034">
    <property type="entry name" value="SAP_dom"/>
</dbReference>
<dbReference type="Proteomes" id="UP000286415">
    <property type="component" value="Unassembled WGS sequence"/>
</dbReference>
<proteinExistence type="predicted"/>
<dbReference type="STRING" id="79923.A0A419PXI4"/>
<sequence>MVRRWQATMKSPLTTNNVNWMYPGTVRECQLFYCAILSADIDVTRLKVPELRAELGERGLNTFGQSQVLVDCLNEALGAANQSDAPGSDFMADADEPPCVTLPIQNKSSCRDTMQDGSNRRQSFENGIANATSDTNAESENRLKGDGDLKQRRSPSGSPRRRSQSRDRDSDDHPGGARLPHRSKTE</sequence>
<feature type="compositionally biased region" description="Basic and acidic residues" evidence="1">
    <location>
        <begin position="139"/>
        <end position="151"/>
    </location>
</feature>
<dbReference type="InParanoid" id="A0A419PXI4"/>
<dbReference type="Gene3D" id="1.10.720.30">
    <property type="entry name" value="SAP domain"/>
    <property type="match status" value="1"/>
</dbReference>
<name>A0A419PXI4_CLOSI</name>
<dbReference type="OrthoDB" id="445357at2759"/>
<organism evidence="2 3">
    <name type="scientific">Clonorchis sinensis</name>
    <name type="common">Chinese liver fluke</name>
    <dbReference type="NCBI Taxonomy" id="79923"/>
    <lineage>
        <taxon>Eukaryota</taxon>
        <taxon>Metazoa</taxon>
        <taxon>Spiralia</taxon>
        <taxon>Lophotrochozoa</taxon>
        <taxon>Platyhelminthes</taxon>
        <taxon>Trematoda</taxon>
        <taxon>Digenea</taxon>
        <taxon>Opisthorchiida</taxon>
        <taxon>Opisthorchiata</taxon>
        <taxon>Opisthorchiidae</taxon>
        <taxon>Clonorchis</taxon>
    </lineage>
</organism>
<feature type="region of interest" description="Disordered" evidence="1">
    <location>
        <begin position="129"/>
        <end position="186"/>
    </location>
</feature>
<evidence type="ECO:0000313" key="2">
    <source>
        <dbReference type="EMBL" id="KAG5454518.1"/>
    </source>
</evidence>
<feature type="compositionally biased region" description="Basic and acidic residues" evidence="1">
    <location>
        <begin position="109"/>
        <end position="121"/>
    </location>
</feature>
<dbReference type="PROSITE" id="PS50800">
    <property type="entry name" value="SAP"/>
    <property type="match status" value="1"/>
</dbReference>
<accession>A0A419PXI4</accession>
<feature type="compositionally biased region" description="Polar residues" evidence="1">
    <location>
        <begin position="129"/>
        <end position="138"/>
    </location>
</feature>
<evidence type="ECO:0000313" key="3">
    <source>
        <dbReference type="Proteomes" id="UP000286415"/>
    </source>
</evidence>
<gene>
    <name evidence="2" type="ORF">CSKR_104872</name>
</gene>
<dbReference type="EMBL" id="NIRI02000005">
    <property type="protein sequence ID" value="KAG5454518.1"/>
    <property type="molecule type" value="Genomic_DNA"/>
</dbReference>
<reference evidence="2 3" key="1">
    <citation type="journal article" date="2018" name="Biotechnol. Adv.">
        <title>Improved genomic resources and new bioinformatic workflow for the carcinogenic parasite Clonorchis sinensis: Biotechnological implications.</title>
        <authorList>
            <person name="Wang D."/>
            <person name="Korhonen P.K."/>
            <person name="Gasser R.B."/>
            <person name="Young N.D."/>
        </authorList>
    </citation>
    <scope>NUCLEOTIDE SEQUENCE [LARGE SCALE GENOMIC DNA]</scope>
    <source>
        <strain evidence="2">Cs-k2</strain>
    </source>
</reference>
<dbReference type="SUPFAM" id="SSF68906">
    <property type="entry name" value="SAP domain"/>
    <property type="match status" value="1"/>
</dbReference>
<keyword evidence="3" id="KW-1185">Reference proteome</keyword>
<feature type="compositionally biased region" description="Basic and acidic residues" evidence="1">
    <location>
        <begin position="164"/>
        <end position="175"/>
    </location>
</feature>
<protein>
    <submittedName>
        <fullName evidence="2">Uncharacterized protein</fullName>
    </submittedName>
</protein>
<dbReference type="SMART" id="SM00513">
    <property type="entry name" value="SAP"/>
    <property type="match status" value="1"/>
</dbReference>
<evidence type="ECO:0000256" key="1">
    <source>
        <dbReference type="SAM" id="MobiDB-lite"/>
    </source>
</evidence>
<dbReference type="AlphaFoldDB" id="A0A419PXI4"/>
<comment type="caution">
    <text evidence="2">The sequence shown here is derived from an EMBL/GenBank/DDBJ whole genome shotgun (WGS) entry which is preliminary data.</text>
</comment>
<reference evidence="2 3" key="2">
    <citation type="journal article" date="2021" name="Genomics">
        <title>High-quality reference genome for Clonorchis sinensis.</title>
        <authorList>
            <person name="Young N.D."/>
            <person name="Stroehlein A.J."/>
            <person name="Kinkar L."/>
            <person name="Wang T."/>
            <person name="Sohn W.M."/>
            <person name="Chang B.C.H."/>
            <person name="Kaur P."/>
            <person name="Weisz D."/>
            <person name="Dudchenko O."/>
            <person name="Aiden E.L."/>
            <person name="Korhonen P.K."/>
            <person name="Gasser R.B."/>
        </authorList>
    </citation>
    <scope>NUCLEOTIDE SEQUENCE [LARGE SCALE GENOMIC DNA]</scope>
    <source>
        <strain evidence="2">Cs-k2</strain>
    </source>
</reference>
<dbReference type="InterPro" id="IPR036361">
    <property type="entry name" value="SAP_dom_sf"/>
</dbReference>